<accession>A0A0F9VU12</accession>
<dbReference type="EMBL" id="LAZR01000012">
    <property type="protein sequence ID" value="KKO07560.1"/>
    <property type="molecule type" value="Genomic_DNA"/>
</dbReference>
<organism evidence="1">
    <name type="scientific">marine sediment metagenome</name>
    <dbReference type="NCBI Taxonomy" id="412755"/>
    <lineage>
        <taxon>unclassified sequences</taxon>
        <taxon>metagenomes</taxon>
        <taxon>ecological metagenomes</taxon>
    </lineage>
</organism>
<comment type="caution">
    <text evidence="1">The sequence shown here is derived from an EMBL/GenBank/DDBJ whole genome shotgun (WGS) entry which is preliminary data.</text>
</comment>
<evidence type="ECO:0000313" key="1">
    <source>
        <dbReference type="EMBL" id="KKO07560.1"/>
    </source>
</evidence>
<sequence>MSVSLPNIPREFRGGWQRTLYAEPAAQPYQHADTTTQVVWLQGELWHADLRLPANGPDFSGISGIEECDRRQLKWLAELTAFAGITQIEGERRPSLCTWHRFQDLCPGLEKDVGLLQWINGTTLEERHPHGHYVEHWQQISTETAEEEIRCDEQGRLRWLQIGNHAMAITPRALTANPTALFEPLSDLTDDALRWRASLCFDYLQRSQDGWQVVLSTQPWRVGERLSASSLN</sequence>
<reference evidence="1" key="1">
    <citation type="journal article" date="2015" name="Nature">
        <title>Complex archaea that bridge the gap between prokaryotes and eukaryotes.</title>
        <authorList>
            <person name="Spang A."/>
            <person name="Saw J.H."/>
            <person name="Jorgensen S.L."/>
            <person name="Zaremba-Niedzwiedzka K."/>
            <person name="Martijn J."/>
            <person name="Lind A.E."/>
            <person name="van Eijk R."/>
            <person name="Schleper C."/>
            <person name="Guy L."/>
            <person name="Ettema T.J."/>
        </authorList>
    </citation>
    <scope>NUCLEOTIDE SEQUENCE</scope>
</reference>
<proteinExistence type="predicted"/>
<name>A0A0F9VU12_9ZZZZ</name>
<gene>
    <name evidence="1" type="ORF">LCGC14_0055160</name>
</gene>
<dbReference type="AlphaFoldDB" id="A0A0F9VU12"/>
<protein>
    <submittedName>
        <fullName evidence="1">Uncharacterized protein</fullName>
    </submittedName>
</protein>